<reference evidence="3 4" key="1">
    <citation type="submission" date="2019-03" db="EMBL/GenBank/DDBJ databases">
        <title>Genomic Encyclopedia of Type Strains, Phase IV (KMG-IV): sequencing the most valuable type-strain genomes for metagenomic binning, comparative biology and taxonomic classification.</title>
        <authorList>
            <person name="Goeker M."/>
        </authorList>
    </citation>
    <scope>NUCLEOTIDE SEQUENCE [LARGE SCALE GENOMIC DNA]</scope>
    <source>
        <strain evidence="3 4">DSM 100059</strain>
    </source>
</reference>
<proteinExistence type="predicted"/>
<evidence type="ECO:0000259" key="2">
    <source>
        <dbReference type="Pfam" id="PF18962"/>
    </source>
</evidence>
<keyword evidence="4" id="KW-1185">Reference proteome</keyword>
<protein>
    <submittedName>
        <fullName evidence="3">Putative secreted protein (Por secretion system target)</fullName>
    </submittedName>
</protein>
<accession>A0A4R8DIE1</accession>
<keyword evidence="1" id="KW-0732">Signal</keyword>
<dbReference type="NCBIfam" id="TIGR04183">
    <property type="entry name" value="Por_Secre_tail"/>
    <property type="match status" value="1"/>
</dbReference>
<dbReference type="Proteomes" id="UP000294498">
    <property type="component" value="Unassembled WGS sequence"/>
</dbReference>
<evidence type="ECO:0000256" key="1">
    <source>
        <dbReference type="SAM" id="SignalP"/>
    </source>
</evidence>
<dbReference type="AlphaFoldDB" id="A0A4R8DIE1"/>
<evidence type="ECO:0000313" key="4">
    <source>
        <dbReference type="Proteomes" id="UP000294498"/>
    </source>
</evidence>
<gene>
    <name evidence="3" type="ORF">EDB95_5359</name>
</gene>
<dbReference type="OrthoDB" id="642389at2"/>
<name>A0A4R8DIE1_9BACT</name>
<feature type="domain" description="Secretion system C-terminal sorting" evidence="2">
    <location>
        <begin position="363"/>
        <end position="431"/>
    </location>
</feature>
<evidence type="ECO:0000313" key="3">
    <source>
        <dbReference type="EMBL" id="TDW97509.1"/>
    </source>
</evidence>
<dbReference type="Pfam" id="PF18962">
    <property type="entry name" value="Por_Secre_tail"/>
    <property type="match status" value="1"/>
</dbReference>
<dbReference type="InterPro" id="IPR026444">
    <property type="entry name" value="Secre_tail"/>
</dbReference>
<dbReference type="RefSeq" id="WP_133999866.1">
    <property type="nucleotide sequence ID" value="NZ_SODV01000002.1"/>
</dbReference>
<feature type="signal peptide" evidence="1">
    <location>
        <begin position="1"/>
        <end position="24"/>
    </location>
</feature>
<dbReference type="EMBL" id="SODV01000002">
    <property type="protein sequence ID" value="TDW97509.1"/>
    <property type="molecule type" value="Genomic_DNA"/>
</dbReference>
<sequence>MKRLCLANLSIAGVVLPIALTAQCTGTCPSGALTTLPSGTSVTIPAGTTYCVSGSVVNKTTSYVINGTLIVQGGPDTIGSVTLSRTGVIDVQTGGHLVVSGTFTGDPTTPAPAITNVNVCNEGVLNITGAFQQQEINMAIASGGVLLVQGSWSTNASDVTIDIGPSALIEICGVVTVSKNGFLTETGTGTSYLFQHTGGTYNGWISTAQNASNIDWTSVAPSAFATHPAARTCNGCGNLTLAPPGADNNCGDAAATYANIILPLQVINFYESMQGDTLLITTDVATGSRWTATALMASPDGRSFAKTAYAAVESVSAGLVHFTYSLPFKQADQYFQWKAWTAGDSIQSWVLPPLLTGASGLRVYPNPASTVLYLRIPQDKAFTTATLTDNTGRLVRQITIPAQGGLISIDLPAGLSQGLYFITFRGDRAQPVALKVFIKQR</sequence>
<comment type="caution">
    <text evidence="3">The sequence shown here is derived from an EMBL/GenBank/DDBJ whole genome shotgun (WGS) entry which is preliminary data.</text>
</comment>
<organism evidence="3 4">
    <name type="scientific">Dinghuibacter silviterrae</name>
    <dbReference type="NCBI Taxonomy" id="1539049"/>
    <lineage>
        <taxon>Bacteria</taxon>
        <taxon>Pseudomonadati</taxon>
        <taxon>Bacteroidota</taxon>
        <taxon>Chitinophagia</taxon>
        <taxon>Chitinophagales</taxon>
        <taxon>Chitinophagaceae</taxon>
        <taxon>Dinghuibacter</taxon>
    </lineage>
</organism>
<feature type="chain" id="PRO_5020383244" evidence="1">
    <location>
        <begin position="25"/>
        <end position="441"/>
    </location>
</feature>